<dbReference type="KEGG" id="dmm:dnm_090030"/>
<keyword evidence="1" id="KW-0175">Coiled coil</keyword>
<dbReference type="EMBL" id="CP061800">
    <property type="protein sequence ID" value="QTA92910.1"/>
    <property type="molecule type" value="Genomic_DNA"/>
</dbReference>
<evidence type="ECO:0000313" key="3">
    <source>
        <dbReference type="EMBL" id="QTA92910.1"/>
    </source>
</evidence>
<feature type="region of interest" description="Disordered" evidence="2">
    <location>
        <begin position="517"/>
        <end position="536"/>
    </location>
</feature>
<organism evidence="3 4">
    <name type="scientific">Desulfonema magnum</name>
    <dbReference type="NCBI Taxonomy" id="45655"/>
    <lineage>
        <taxon>Bacteria</taxon>
        <taxon>Pseudomonadati</taxon>
        <taxon>Thermodesulfobacteriota</taxon>
        <taxon>Desulfobacteria</taxon>
        <taxon>Desulfobacterales</taxon>
        <taxon>Desulfococcaceae</taxon>
        <taxon>Desulfonema</taxon>
    </lineage>
</organism>
<keyword evidence="4" id="KW-1185">Reference proteome</keyword>
<protein>
    <recommendedName>
        <fullName evidence="5">Transposase</fullName>
    </recommendedName>
</protein>
<evidence type="ECO:0000256" key="2">
    <source>
        <dbReference type="SAM" id="MobiDB-lite"/>
    </source>
</evidence>
<accession>A0A975GTA3</accession>
<dbReference type="RefSeq" id="WP_207680080.1">
    <property type="nucleotide sequence ID" value="NZ_CP061800.1"/>
</dbReference>
<evidence type="ECO:0008006" key="5">
    <source>
        <dbReference type="Google" id="ProtNLM"/>
    </source>
</evidence>
<feature type="coiled-coil region" evidence="1">
    <location>
        <begin position="40"/>
        <end position="88"/>
    </location>
</feature>
<name>A0A975GTA3_9BACT</name>
<gene>
    <name evidence="3" type="ORF">dnm_090030</name>
</gene>
<evidence type="ECO:0000256" key="1">
    <source>
        <dbReference type="SAM" id="Coils"/>
    </source>
</evidence>
<evidence type="ECO:0000313" key="4">
    <source>
        <dbReference type="Proteomes" id="UP000663722"/>
    </source>
</evidence>
<dbReference type="AlphaFoldDB" id="A0A975GTA3"/>
<dbReference type="Proteomes" id="UP000663722">
    <property type="component" value="Chromosome"/>
</dbReference>
<reference evidence="3" key="1">
    <citation type="journal article" date="2021" name="Microb. Physiol.">
        <title>Proteogenomic Insights into the Physiology of Marine, Sulfate-Reducing, Filamentous Desulfonema limicola and Desulfonema magnum.</title>
        <authorList>
            <person name="Schnaars V."/>
            <person name="Wohlbrand L."/>
            <person name="Scheve S."/>
            <person name="Hinrichs C."/>
            <person name="Reinhardt R."/>
            <person name="Rabus R."/>
        </authorList>
    </citation>
    <scope>NUCLEOTIDE SEQUENCE</scope>
    <source>
        <strain evidence="3">4be13</strain>
    </source>
</reference>
<proteinExistence type="predicted"/>
<sequence length="536" mass="61661">MRDAQNGEKIYKSPRRKLVRFFEKSRDQWKEKCRYARVRNKRLSNRVRFLEKGREKLKNQVRYLRAELARIKSEERKREKEYETLKKKDDGKADMPGYAEEFDIFPSGHSYSVAHIFLFVSLVLSSATCLRGAARAIEIFISFLRLPMSSPSWYSGRLWLLRLGYYKLTRPKTKAAKWVWIVDHTIQIGAEKCLVILGIPLSSLPCPERYVSHEDAEPISLLPVTKSDGEIVWQQLEHAAKITGVPREIIADRGTDLKSGIGKFCGKHEETCFIYDIKHKTAAVLKCELGNDSEWSEFAASASQTKKEIQQTALAPLSPPSQRTKSRYMNTDILINWGRNMLIFFEKQETETSEDYDPEKVEEKLGWVRGYEKQIGEWEEILRLVKTAESFVRKEGICSGTARELGELPDFQARTDRSEKIRRELLVFVADEGLKVRPGERLLGSSEVIESVFCKLKRMEQDQAKSGFTSLLLSVAAMVSVTTAEVVQKAMEKIPTKKISEWCGKFLGKSVQTKRREAFSSPKKTEQKWDRFQDAA</sequence>